<feature type="domain" description="HD" evidence="1">
    <location>
        <begin position="39"/>
        <end position="148"/>
    </location>
</feature>
<dbReference type="InterPro" id="IPR006674">
    <property type="entry name" value="HD_domain"/>
</dbReference>
<dbReference type="Pfam" id="PF01966">
    <property type="entry name" value="HD"/>
    <property type="match status" value="1"/>
</dbReference>
<dbReference type="InterPro" id="IPR003607">
    <property type="entry name" value="HD/PDEase_dom"/>
</dbReference>
<accession>C4V4P6</accession>
<proteinExistence type="predicted"/>
<dbReference type="STRING" id="638302.HMPREF0908_1480"/>
<dbReference type="HOGENOM" id="CLU_110721_0_0_9"/>
<evidence type="ECO:0000259" key="1">
    <source>
        <dbReference type="Pfam" id="PF01966"/>
    </source>
</evidence>
<dbReference type="eggNOG" id="COG1418">
    <property type="taxonomic scope" value="Bacteria"/>
</dbReference>
<evidence type="ECO:0000313" key="3">
    <source>
        <dbReference type="Proteomes" id="UP000005309"/>
    </source>
</evidence>
<reference evidence="2 3" key="1">
    <citation type="submission" date="2009-04" db="EMBL/GenBank/DDBJ databases">
        <authorList>
            <person name="Qin X."/>
            <person name="Bachman B."/>
            <person name="Battles P."/>
            <person name="Bell A."/>
            <person name="Bess C."/>
            <person name="Bickham C."/>
            <person name="Chaboub L."/>
            <person name="Chen D."/>
            <person name="Coyle M."/>
            <person name="Deiros D.R."/>
            <person name="Dinh H."/>
            <person name="Forbes L."/>
            <person name="Fowler G."/>
            <person name="Francisco L."/>
            <person name="Fu Q."/>
            <person name="Gubbala S."/>
            <person name="Hale W."/>
            <person name="Han Y."/>
            <person name="Hemphill L."/>
            <person name="Highlander S.K."/>
            <person name="Hirani K."/>
            <person name="Hogues M."/>
            <person name="Jackson L."/>
            <person name="Jakkamsetti A."/>
            <person name="Javaid M."/>
            <person name="Jiang H."/>
            <person name="Korchina V."/>
            <person name="Kovar C."/>
            <person name="Lara F."/>
            <person name="Lee S."/>
            <person name="Mata R."/>
            <person name="Mathew T."/>
            <person name="Moen C."/>
            <person name="Morales K."/>
            <person name="Munidasa M."/>
            <person name="Nazareth L."/>
            <person name="Ngo R."/>
            <person name="Nguyen L."/>
            <person name="Okwuonu G."/>
            <person name="Ongeri F."/>
            <person name="Patil S."/>
            <person name="Petrosino J."/>
            <person name="Pham C."/>
            <person name="Pham P."/>
            <person name="Pu L.-L."/>
            <person name="Puazo M."/>
            <person name="Raj R."/>
            <person name="Reid J."/>
            <person name="Rouhana J."/>
            <person name="Saada N."/>
            <person name="Shang Y."/>
            <person name="Simmons D."/>
            <person name="Thornton R."/>
            <person name="Warren J."/>
            <person name="Weissenberger G."/>
            <person name="Zhang J."/>
            <person name="Zhang L."/>
            <person name="Zhou C."/>
            <person name="Zhu D."/>
            <person name="Muzny D."/>
            <person name="Worley K."/>
            <person name="Gibbs R."/>
        </authorList>
    </citation>
    <scope>NUCLEOTIDE SEQUENCE [LARGE SCALE GENOMIC DNA]</scope>
    <source>
        <strain evidence="2 3">ATCC 43531</strain>
    </source>
</reference>
<dbReference type="AlphaFoldDB" id="C4V4P6"/>
<sequence length="178" mass="19960">MGRTAFGIYGRYIDMGNKTVNDVMQKMIACSEGNLHDIAHFMKVYAFARTIGVAENLTPTEQETVEIAAILHDIACPLCREKYGNTNGSHQEEEGGPLTEEFLKDIELPAGMAERLVYLVSHHHTYNDVDGRDYQILLEADFLVNADESHMGAAAIRNFRDHVFKTATGIHLLETIYL</sequence>
<evidence type="ECO:0000313" key="2">
    <source>
        <dbReference type="EMBL" id="EEQ48143.1"/>
    </source>
</evidence>
<name>C4V4P6_9FIRM</name>
<organism evidence="2 3">
    <name type="scientific">Selenomonas flueggei ATCC 43531</name>
    <dbReference type="NCBI Taxonomy" id="638302"/>
    <lineage>
        <taxon>Bacteria</taxon>
        <taxon>Bacillati</taxon>
        <taxon>Bacillota</taxon>
        <taxon>Negativicutes</taxon>
        <taxon>Selenomonadales</taxon>
        <taxon>Selenomonadaceae</taxon>
        <taxon>Selenomonas</taxon>
    </lineage>
</organism>
<dbReference type="Proteomes" id="UP000005309">
    <property type="component" value="Unassembled WGS sequence"/>
</dbReference>
<dbReference type="EMBL" id="ACLA01000021">
    <property type="protein sequence ID" value="EEQ48143.1"/>
    <property type="molecule type" value="Genomic_DNA"/>
</dbReference>
<dbReference type="SUPFAM" id="SSF109604">
    <property type="entry name" value="HD-domain/PDEase-like"/>
    <property type="match status" value="1"/>
</dbReference>
<comment type="caution">
    <text evidence="2">The sequence shown here is derived from an EMBL/GenBank/DDBJ whole genome shotgun (WGS) entry which is preliminary data.</text>
</comment>
<dbReference type="CDD" id="cd00077">
    <property type="entry name" value="HDc"/>
    <property type="match status" value="1"/>
</dbReference>
<dbReference type="Gene3D" id="1.10.3210.10">
    <property type="entry name" value="Hypothetical protein af1432"/>
    <property type="match status" value="1"/>
</dbReference>
<gene>
    <name evidence="2" type="ORF">HMPREF0908_1480</name>
</gene>
<protein>
    <submittedName>
        <fullName evidence="2">HD domain protein</fullName>
    </submittedName>
</protein>
<keyword evidence="3" id="KW-1185">Reference proteome</keyword>